<dbReference type="KEGG" id="lbc:LACBIDRAFT_300101"/>
<sequence length="137" mass="16395">MLDERDTLRDKVYTFFEGGNELWEEDGSTEWDVIDADWIGWQRRTWDNVEAAARERAQKNIPILQLETIPPDVPFVECWYYTKNFRRNQLQAHPWEQRDDPEVREALFFEDTNARNLGELIRVDILLPPIEPMMPTN</sequence>
<dbReference type="HOGENOM" id="CLU_1865449_0_0_1"/>
<protein>
    <submittedName>
        <fullName evidence="1">Predicted protein</fullName>
    </submittedName>
</protein>
<dbReference type="GeneID" id="6078407"/>
<dbReference type="Proteomes" id="UP000001194">
    <property type="component" value="Unassembled WGS sequence"/>
</dbReference>
<keyword evidence="2" id="KW-1185">Reference proteome</keyword>
<evidence type="ECO:0000313" key="2">
    <source>
        <dbReference type="Proteomes" id="UP000001194"/>
    </source>
</evidence>
<organism evidence="2">
    <name type="scientific">Laccaria bicolor (strain S238N-H82 / ATCC MYA-4686)</name>
    <name type="common">Bicoloured deceiver</name>
    <name type="synonym">Laccaria laccata var. bicolor</name>
    <dbReference type="NCBI Taxonomy" id="486041"/>
    <lineage>
        <taxon>Eukaryota</taxon>
        <taxon>Fungi</taxon>
        <taxon>Dikarya</taxon>
        <taxon>Basidiomycota</taxon>
        <taxon>Agaricomycotina</taxon>
        <taxon>Agaricomycetes</taxon>
        <taxon>Agaricomycetidae</taxon>
        <taxon>Agaricales</taxon>
        <taxon>Agaricineae</taxon>
        <taxon>Hydnangiaceae</taxon>
        <taxon>Laccaria</taxon>
    </lineage>
</organism>
<name>B0DG10_LACBS</name>
<accession>B0DG10</accession>
<evidence type="ECO:0000313" key="1">
    <source>
        <dbReference type="EMBL" id="EDR06434.1"/>
    </source>
</evidence>
<gene>
    <name evidence="1" type="ORF">LACBIDRAFT_300101</name>
</gene>
<dbReference type="InParanoid" id="B0DG10"/>
<dbReference type="EMBL" id="DS547108">
    <property type="protein sequence ID" value="EDR06434.1"/>
    <property type="molecule type" value="Genomic_DNA"/>
</dbReference>
<proteinExistence type="predicted"/>
<dbReference type="RefSeq" id="XP_001882806.1">
    <property type="nucleotide sequence ID" value="XM_001882771.1"/>
</dbReference>
<reference evidence="1 2" key="1">
    <citation type="journal article" date="2008" name="Nature">
        <title>The genome of Laccaria bicolor provides insights into mycorrhizal symbiosis.</title>
        <authorList>
            <person name="Martin F."/>
            <person name="Aerts A."/>
            <person name="Ahren D."/>
            <person name="Brun A."/>
            <person name="Danchin E.G.J."/>
            <person name="Duchaussoy F."/>
            <person name="Gibon J."/>
            <person name="Kohler A."/>
            <person name="Lindquist E."/>
            <person name="Pereda V."/>
            <person name="Salamov A."/>
            <person name="Shapiro H.J."/>
            <person name="Wuyts J."/>
            <person name="Blaudez D."/>
            <person name="Buee M."/>
            <person name="Brokstein P."/>
            <person name="Canbaeck B."/>
            <person name="Cohen D."/>
            <person name="Courty P.E."/>
            <person name="Coutinho P.M."/>
            <person name="Delaruelle C."/>
            <person name="Detter J.C."/>
            <person name="Deveau A."/>
            <person name="DiFazio S."/>
            <person name="Duplessis S."/>
            <person name="Fraissinet-Tachet L."/>
            <person name="Lucic E."/>
            <person name="Frey-Klett P."/>
            <person name="Fourrey C."/>
            <person name="Feussner I."/>
            <person name="Gay G."/>
            <person name="Grimwood J."/>
            <person name="Hoegger P.J."/>
            <person name="Jain P."/>
            <person name="Kilaru S."/>
            <person name="Labbe J."/>
            <person name="Lin Y.C."/>
            <person name="Legue V."/>
            <person name="Le Tacon F."/>
            <person name="Marmeisse R."/>
            <person name="Melayah D."/>
            <person name="Montanini B."/>
            <person name="Muratet M."/>
            <person name="Nehls U."/>
            <person name="Niculita-Hirzel H."/>
            <person name="Oudot-Le Secq M.P."/>
            <person name="Peter M."/>
            <person name="Quesneville H."/>
            <person name="Rajashekar B."/>
            <person name="Reich M."/>
            <person name="Rouhier N."/>
            <person name="Schmutz J."/>
            <person name="Yin T."/>
            <person name="Chalot M."/>
            <person name="Henrissat B."/>
            <person name="Kuees U."/>
            <person name="Lucas S."/>
            <person name="Van de Peer Y."/>
            <person name="Podila G.K."/>
            <person name="Polle A."/>
            <person name="Pukkila P.J."/>
            <person name="Richardson P.M."/>
            <person name="Rouze P."/>
            <person name="Sanders I.R."/>
            <person name="Stajich J.E."/>
            <person name="Tunlid A."/>
            <person name="Tuskan G."/>
            <person name="Grigoriev I.V."/>
        </authorList>
    </citation>
    <scope>NUCLEOTIDE SEQUENCE [LARGE SCALE GENOMIC DNA]</scope>
    <source>
        <strain evidence="2">S238N-H82 / ATCC MYA-4686</strain>
    </source>
</reference>
<dbReference type="AlphaFoldDB" id="B0DG10"/>